<evidence type="ECO:0000313" key="2">
    <source>
        <dbReference type="EMBL" id="QEA14689.1"/>
    </source>
</evidence>
<dbReference type="AlphaFoldDB" id="A0A5B8RYP5"/>
<gene>
    <name evidence="2" type="ORF">FRF71_00300</name>
</gene>
<keyword evidence="3" id="KW-1185">Reference proteome</keyword>
<dbReference type="RefSeq" id="WP_147088670.1">
    <property type="nucleotide sequence ID" value="NZ_BAABJD010000002.1"/>
</dbReference>
<dbReference type="Pfam" id="PF13770">
    <property type="entry name" value="DUF4169"/>
    <property type="match status" value="1"/>
</dbReference>
<sequence>MADVINLRLARKARDRSDKQRQAEANRARHGASKAERTRVTAEAERAARLLDGKRRDPAD</sequence>
<evidence type="ECO:0000313" key="3">
    <source>
        <dbReference type="Proteomes" id="UP000321172"/>
    </source>
</evidence>
<proteinExistence type="predicted"/>
<dbReference type="KEGG" id="ngf:FRF71_00300"/>
<organism evidence="2 3">
    <name type="scientific">Novosphingobium ginsenosidimutans</name>
    <dbReference type="NCBI Taxonomy" id="1176536"/>
    <lineage>
        <taxon>Bacteria</taxon>
        <taxon>Pseudomonadati</taxon>
        <taxon>Pseudomonadota</taxon>
        <taxon>Alphaproteobacteria</taxon>
        <taxon>Sphingomonadales</taxon>
        <taxon>Sphingomonadaceae</taxon>
        <taxon>Novosphingobium</taxon>
    </lineage>
</organism>
<name>A0A5B8RYP5_9SPHN</name>
<dbReference type="InterPro" id="IPR025227">
    <property type="entry name" value="DUF4169"/>
</dbReference>
<dbReference type="OrthoDB" id="7173889at2"/>
<accession>A0A5B8RYP5</accession>
<dbReference type="EMBL" id="CP042345">
    <property type="protein sequence ID" value="QEA14689.1"/>
    <property type="molecule type" value="Genomic_DNA"/>
</dbReference>
<reference evidence="2 3" key="1">
    <citation type="journal article" date="2013" name="J. Microbiol. Biotechnol.">
        <title>Novosphingobium ginsenosidimutans sp. nov., with the ability to convert ginsenoside.</title>
        <authorList>
            <person name="Kim J.K."/>
            <person name="He D."/>
            <person name="Liu Q.M."/>
            <person name="Park H.Y."/>
            <person name="Jung M.S."/>
            <person name="Yoon M.H."/>
            <person name="Kim S.C."/>
            <person name="Im W.T."/>
        </authorList>
    </citation>
    <scope>NUCLEOTIDE SEQUENCE [LARGE SCALE GENOMIC DNA]</scope>
    <source>
        <strain evidence="2 3">FW-6</strain>
    </source>
</reference>
<feature type="region of interest" description="Disordered" evidence="1">
    <location>
        <begin position="1"/>
        <end position="60"/>
    </location>
</feature>
<evidence type="ECO:0000256" key="1">
    <source>
        <dbReference type="SAM" id="MobiDB-lite"/>
    </source>
</evidence>
<dbReference type="Proteomes" id="UP000321172">
    <property type="component" value="Chromosome"/>
</dbReference>
<protein>
    <submittedName>
        <fullName evidence="2">DUF4169 family protein</fullName>
    </submittedName>
</protein>
<feature type="compositionally biased region" description="Basic and acidic residues" evidence="1">
    <location>
        <begin position="15"/>
        <end position="60"/>
    </location>
</feature>